<keyword evidence="2" id="KW-0645">Protease</keyword>
<gene>
    <name evidence="7" type="ORF">TAV2_LOCUS9824</name>
</gene>
<sequence>MSVCGFALALQLLVFELVPGLREKLKNPDEFPMLLDHPNDSIPRQWSLSLEVCSLLDVDSQLFEKESWGKWDDERNDSRGRRLGSSPVRRSSHLGSLAARGRSCQSPPGVHISGVVGDEVFTPSWKQNKGSSVECGGRVSPAKVGDMLCVGVEEADDIMAGVLNDIRSLVEVGVSKGGGGQRFENSKEKAVVTFDRPVEEKSQNTAEEANLIERELGFNKVVGNIVEEHCEQRGRVVSDVGEDFSVETIADGEDLGENIMDEDIVVETNADGKDQVDNVLVEDVVVQSKTDGHEEIDTGERRRDLGEDVIGDLMPEGHDEMDSEKVGEKPDPLSEDKGEPVEKVETMGGHEQHEATSAEVGVRHDAVKEDPKKQGNKKRKEPLSEDPHDLAGALKQKKRQPLDTPIRELDADVYKLFEHTHMMAGAVKHVTKPRYAFNNNFLFAYGGPDGVAVVEEVEDTETVYMPMCWADEHWVGLAINLSFGHIEVLELYPPLRTDEEVVWWMSPICVMLPYAVKSLCPQTSQLSGVRPYRWTRVGDIYLNKRSGDCGLVAVKFMELHVAGDPSPHMFGLTDEIMDNFRKQFAMDLYRDLVVPLYCCKV</sequence>
<dbReference type="Gene3D" id="3.40.395.10">
    <property type="entry name" value="Adenoviral Proteinase, Chain A"/>
    <property type="match status" value="1"/>
</dbReference>
<keyword evidence="8" id="KW-1185">Reference proteome</keyword>
<dbReference type="GO" id="GO:0006508">
    <property type="term" value="P:proteolysis"/>
    <property type="evidence" value="ECO:0007669"/>
    <property type="project" value="UniProtKB-KW"/>
</dbReference>
<feature type="region of interest" description="Disordered" evidence="4">
    <location>
        <begin position="74"/>
        <end position="108"/>
    </location>
</feature>
<evidence type="ECO:0000256" key="5">
    <source>
        <dbReference type="SAM" id="SignalP"/>
    </source>
</evidence>
<keyword evidence="5" id="KW-0732">Signal</keyword>
<dbReference type="PROSITE" id="PS50600">
    <property type="entry name" value="ULP_PROTEASE"/>
    <property type="match status" value="1"/>
</dbReference>
<keyword evidence="3" id="KW-0378">Hydrolase</keyword>
<evidence type="ECO:0000313" key="8">
    <source>
        <dbReference type="Proteomes" id="UP000836841"/>
    </source>
</evidence>
<dbReference type="InterPro" id="IPR003653">
    <property type="entry name" value="Peptidase_C48_C"/>
</dbReference>
<dbReference type="Proteomes" id="UP000836841">
    <property type="component" value="Chromosome 3"/>
</dbReference>
<protein>
    <recommendedName>
        <fullName evidence="6">Ubiquitin-like protease family profile domain-containing protein</fullName>
    </recommendedName>
</protein>
<evidence type="ECO:0000256" key="3">
    <source>
        <dbReference type="ARBA" id="ARBA00022801"/>
    </source>
</evidence>
<reference evidence="7 8" key="1">
    <citation type="submission" date="2022-03" db="EMBL/GenBank/DDBJ databases">
        <authorList>
            <person name="Nunn A."/>
            <person name="Chopra R."/>
            <person name="Nunn A."/>
            <person name="Contreras Garrido A."/>
        </authorList>
    </citation>
    <scope>NUCLEOTIDE SEQUENCE [LARGE SCALE GENOMIC DNA]</scope>
</reference>
<dbReference type="AlphaFoldDB" id="A0AAU9RYF7"/>
<feature type="domain" description="Ubiquitin-like protease family profile" evidence="6">
    <location>
        <begin position="360"/>
        <end position="560"/>
    </location>
</feature>
<comment type="similarity">
    <text evidence="1">Belongs to the peptidase C48 family.</text>
</comment>
<feature type="compositionally biased region" description="Basic and acidic residues" evidence="4">
    <location>
        <begin position="291"/>
        <end position="306"/>
    </location>
</feature>
<dbReference type="Pfam" id="PF02902">
    <property type="entry name" value="Peptidase_C48"/>
    <property type="match status" value="1"/>
</dbReference>
<proteinExistence type="inferred from homology"/>
<evidence type="ECO:0000259" key="6">
    <source>
        <dbReference type="PROSITE" id="PS50600"/>
    </source>
</evidence>
<evidence type="ECO:0000256" key="1">
    <source>
        <dbReference type="ARBA" id="ARBA00005234"/>
    </source>
</evidence>
<dbReference type="GO" id="GO:0008234">
    <property type="term" value="F:cysteine-type peptidase activity"/>
    <property type="evidence" value="ECO:0007669"/>
    <property type="project" value="InterPro"/>
</dbReference>
<feature type="chain" id="PRO_5043706650" description="Ubiquitin-like protease family profile domain-containing protein" evidence="5">
    <location>
        <begin position="21"/>
        <end position="601"/>
    </location>
</feature>
<evidence type="ECO:0000256" key="2">
    <source>
        <dbReference type="ARBA" id="ARBA00022670"/>
    </source>
</evidence>
<feature type="compositionally biased region" description="Basic and acidic residues" evidence="4">
    <location>
        <begin position="315"/>
        <end position="373"/>
    </location>
</feature>
<dbReference type="InterPro" id="IPR038765">
    <property type="entry name" value="Papain-like_cys_pep_sf"/>
</dbReference>
<dbReference type="EMBL" id="OU466859">
    <property type="protein sequence ID" value="CAH2051598.1"/>
    <property type="molecule type" value="Genomic_DNA"/>
</dbReference>
<name>A0AAU9RYF7_THLAR</name>
<feature type="signal peptide" evidence="5">
    <location>
        <begin position="1"/>
        <end position="20"/>
    </location>
</feature>
<dbReference type="SUPFAM" id="SSF54001">
    <property type="entry name" value="Cysteine proteinases"/>
    <property type="match status" value="1"/>
</dbReference>
<feature type="region of interest" description="Disordered" evidence="4">
    <location>
        <begin position="291"/>
        <end position="400"/>
    </location>
</feature>
<evidence type="ECO:0000313" key="7">
    <source>
        <dbReference type="EMBL" id="CAH2051598.1"/>
    </source>
</evidence>
<organism evidence="7 8">
    <name type="scientific">Thlaspi arvense</name>
    <name type="common">Field penny-cress</name>
    <dbReference type="NCBI Taxonomy" id="13288"/>
    <lineage>
        <taxon>Eukaryota</taxon>
        <taxon>Viridiplantae</taxon>
        <taxon>Streptophyta</taxon>
        <taxon>Embryophyta</taxon>
        <taxon>Tracheophyta</taxon>
        <taxon>Spermatophyta</taxon>
        <taxon>Magnoliopsida</taxon>
        <taxon>eudicotyledons</taxon>
        <taxon>Gunneridae</taxon>
        <taxon>Pentapetalae</taxon>
        <taxon>rosids</taxon>
        <taxon>malvids</taxon>
        <taxon>Brassicales</taxon>
        <taxon>Brassicaceae</taxon>
        <taxon>Thlaspideae</taxon>
        <taxon>Thlaspi</taxon>
    </lineage>
</organism>
<accession>A0AAU9RYF7</accession>
<evidence type="ECO:0000256" key="4">
    <source>
        <dbReference type="SAM" id="MobiDB-lite"/>
    </source>
</evidence>